<proteinExistence type="predicted"/>
<feature type="region of interest" description="Disordered" evidence="1">
    <location>
        <begin position="68"/>
        <end position="99"/>
    </location>
</feature>
<dbReference type="KEGG" id="hsr:HSBAA_18020"/>
<dbReference type="InterPro" id="IPR029055">
    <property type="entry name" value="Ntn_hydrolases_N"/>
</dbReference>
<evidence type="ECO:0000256" key="1">
    <source>
        <dbReference type="SAM" id="MobiDB-lite"/>
    </source>
</evidence>
<dbReference type="Proteomes" id="UP000320231">
    <property type="component" value="Chromosome"/>
</dbReference>
<feature type="compositionally biased region" description="Polar residues" evidence="1">
    <location>
        <begin position="89"/>
        <end position="99"/>
    </location>
</feature>
<evidence type="ECO:0000313" key="2">
    <source>
        <dbReference type="EMBL" id="BBI60496.1"/>
    </source>
</evidence>
<gene>
    <name evidence="2" type="ORF">HSBAA_18020</name>
</gene>
<dbReference type="Gene3D" id="3.60.20.40">
    <property type="match status" value="1"/>
</dbReference>
<reference evidence="2 3" key="1">
    <citation type="journal article" date="2019" name="Microbiol. Resour. Announc.">
        <title>Complete Genome Sequence of Halomonas sulfidaeris Strain Esulfide1 Isolated from a Metal Sulfide Rock at a Depth of 2,200 Meters, Obtained Using Nanopore Sequencing.</title>
        <authorList>
            <person name="Saito M."/>
            <person name="Nishigata A."/>
            <person name="Galipon J."/>
            <person name="Arakawa K."/>
        </authorList>
    </citation>
    <scope>NUCLEOTIDE SEQUENCE [LARGE SCALE GENOMIC DNA]</scope>
    <source>
        <strain evidence="2 3">ATCC BAA-803</strain>
    </source>
</reference>
<dbReference type="InterPro" id="IPR043137">
    <property type="entry name" value="GGT_ssub_C"/>
</dbReference>
<dbReference type="AlphaFoldDB" id="A0A455U3A7"/>
<organism evidence="2 3">
    <name type="scientific">Vreelandella sulfidaeris</name>
    <dbReference type="NCBI Taxonomy" id="115553"/>
    <lineage>
        <taxon>Bacteria</taxon>
        <taxon>Pseudomonadati</taxon>
        <taxon>Pseudomonadota</taxon>
        <taxon>Gammaproteobacteria</taxon>
        <taxon>Oceanospirillales</taxon>
        <taxon>Halomonadaceae</taxon>
        <taxon>Vreelandella</taxon>
    </lineage>
</organism>
<name>A0A455U3A7_9GAMM</name>
<evidence type="ECO:0000313" key="3">
    <source>
        <dbReference type="Proteomes" id="UP000320231"/>
    </source>
</evidence>
<dbReference type="EMBL" id="AP019514">
    <property type="protein sequence ID" value="BBI60496.1"/>
    <property type="molecule type" value="Genomic_DNA"/>
</dbReference>
<dbReference type="SUPFAM" id="SSF56235">
    <property type="entry name" value="N-terminal nucleophile aminohydrolases (Ntn hydrolases)"/>
    <property type="match status" value="1"/>
</dbReference>
<feature type="compositionally biased region" description="Basic and acidic residues" evidence="1">
    <location>
        <begin position="69"/>
        <end position="82"/>
    </location>
</feature>
<protein>
    <submittedName>
        <fullName evidence="2">Uncharacterized protein</fullName>
    </submittedName>
</protein>
<sequence length="99" mass="10281">MRCTACRFSRQSPHRAGCSGAPGETSTNLKLEARFDDALVTDLATAGHDVEVLPDAFSDTMGHAGGIVHHPDGLIESAHDPRSNGGAASVSTHSGIRIC</sequence>
<accession>A0A455U3A7</accession>